<organism evidence="1 2">
    <name type="scientific">Corallococcus carmarthensis</name>
    <dbReference type="NCBI Taxonomy" id="2316728"/>
    <lineage>
        <taxon>Bacteria</taxon>
        <taxon>Pseudomonadati</taxon>
        <taxon>Myxococcota</taxon>
        <taxon>Myxococcia</taxon>
        <taxon>Myxococcales</taxon>
        <taxon>Cystobacterineae</taxon>
        <taxon>Myxococcaceae</taxon>
        <taxon>Corallococcus</taxon>
    </lineage>
</organism>
<dbReference type="RefSeq" id="WP_120605690.1">
    <property type="nucleotide sequence ID" value="NZ_RAWE01000131.1"/>
</dbReference>
<evidence type="ECO:0000313" key="1">
    <source>
        <dbReference type="EMBL" id="RKG98832.1"/>
    </source>
</evidence>
<dbReference type="Pfam" id="PF04328">
    <property type="entry name" value="Sel_put"/>
    <property type="match status" value="1"/>
</dbReference>
<dbReference type="EMBL" id="RAWE01000131">
    <property type="protein sequence ID" value="RKG98832.1"/>
    <property type="molecule type" value="Genomic_DNA"/>
</dbReference>
<dbReference type="PANTHER" id="PTHR38453:SF1">
    <property type="entry name" value="CYTOPLASMIC PROTEIN"/>
    <property type="match status" value="1"/>
</dbReference>
<comment type="caution">
    <text evidence="1">The sequence shown here is derived from an EMBL/GenBank/DDBJ whole genome shotgun (WGS) entry which is preliminary data.</text>
</comment>
<dbReference type="PANTHER" id="PTHR38453">
    <property type="entry name" value="CYTOPLASMIC PROTEIN-RELATED"/>
    <property type="match status" value="1"/>
</dbReference>
<protein>
    <submittedName>
        <fullName evidence="1">DUF466 domain-containing protein</fullName>
    </submittedName>
</protein>
<reference evidence="2" key="1">
    <citation type="submission" date="2018-09" db="EMBL/GenBank/DDBJ databases">
        <authorList>
            <person name="Livingstone P.G."/>
            <person name="Whitworth D.E."/>
        </authorList>
    </citation>
    <scope>NUCLEOTIDE SEQUENCE [LARGE SCALE GENOMIC DNA]</scope>
    <source>
        <strain evidence="2">CA043D</strain>
    </source>
</reference>
<gene>
    <name evidence="1" type="ORF">D7X32_28375</name>
</gene>
<dbReference type="AlphaFoldDB" id="A0A3A8JSP4"/>
<keyword evidence="2" id="KW-1185">Reference proteome</keyword>
<dbReference type="InterPro" id="IPR007423">
    <property type="entry name" value="Sel_put"/>
</dbReference>
<sequence>MRRGFTQALQHGWRQAVRTARSMIGVPDYDTYVAHMRRHHPDRTVMTYAEFFNDRLQARYRAGGGRCC</sequence>
<evidence type="ECO:0000313" key="2">
    <source>
        <dbReference type="Proteomes" id="UP000268313"/>
    </source>
</evidence>
<name>A0A3A8JSP4_9BACT</name>
<dbReference type="Proteomes" id="UP000268313">
    <property type="component" value="Unassembled WGS sequence"/>
</dbReference>
<proteinExistence type="predicted"/>
<dbReference type="OrthoDB" id="9814284at2"/>
<accession>A0A3A8JSP4</accession>